<evidence type="ECO:0000256" key="5">
    <source>
        <dbReference type="ARBA" id="ARBA00022989"/>
    </source>
</evidence>
<accession>A0ABS9WDU5</accession>
<reference evidence="9" key="1">
    <citation type="submission" date="2021-11" db="EMBL/GenBank/DDBJ databases">
        <title>A Novel Adlercreutzia Species, isolated from a Allomyrina dichotoma larva feces.</title>
        <authorList>
            <person name="Suh M.K."/>
        </authorList>
    </citation>
    <scope>NUCLEOTIDE SEQUENCE</scope>
    <source>
        <strain evidence="9">JBNU-10</strain>
    </source>
</reference>
<feature type="transmembrane region" description="Helical" evidence="8">
    <location>
        <begin position="6"/>
        <end position="22"/>
    </location>
</feature>
<dbReference type="InterPro" id="IPR001734">
    <property type="entry name" value="Na/solute_symporter"/>
</dbReference>
<dbReference type="InterPro" id="IPR038377">
    <property type="entry name" value="Na/Glc_symporter_sf"/>
</dbReference>
<feature type="transmembrane region" description="Helical" evidence="8">
    <location>
        <begin position="410"/>
        <end position="428"/>
    </location>
</feature>
<dbReference type="PANTHER" id="PTHR48086:SF7">
    <property type="entry name" value="SODIUM-SOLUTE SYMPORTER-RELATED"/>
    <property type="match status" value="1"/>
</dbReference>
<dbReference type="PROSITE" id="PS50283">
    <property type="entry name" value="NA_SOLUT_SYMP_3"/>
    <property type="match status" value="1"/>
</dbReference>
<feature type="transmembrane region" description="Helical" evidence="8">
    <location>
        <begin position="222"/>
        <end position="250"/>
    </location>
</feature>
<evidence type="ECO:0008006" key="11">
    <source>
        <dbReference type="Google" id="ProtNLM"/>
    </source>
</evidence>
<gene>
    <name evidence="9" type="ORF">LPT13_01565</name>
</gene>
<evidence type="ECO:0000256" key="7">
    <source>
        <dbReference type="RuleBase" id="RU362091"/>
    </source>
</evidence>
<protein>
    <recommendedName>
        <fullName evidence="11">Sodium:solute symporter family protein</fullName>
    </recommendedName>
</protein>
<dbReference type="Proteomes" id="UP001430755">
    <property type="component" value="Unassembled WGS sequence"/>
</dbReference>
<keyword evidence="3" id="KW-0813">Transport</keyword>
<evidence type="ECO:0000313" key="9">
    <source>
        <dbReference type="EMBL" id="MCI2241039.1"/>
    </source>
</evidence>
<evidence type="ECO:0000256" key="1">
    <source>
        <dbReference type="ARBA" id="ARBA00004141"/>
    </source>
</evidence>
<keyword evidence="4 8" id="KW-0812">Transmembrane</keyword>
<feature type="transmembrane region" description="Helical" evidence="8">
    <location>
        <begin position="385"/>
        <end position="403"/>
    </location>
</feature>
<evidence type="ECO:0000313" key="10">
    <source>
        <dbReference type="Proteomes" id="UP001430755"/>
    </source>
</evidence>
<feature type="transmembrane region" description="Helical" evidence="8">
    <location>
        <begin position="262"/>
        <end position="286"/>
    </location>
</feature>
<comment type="subcellular location">
    <subcellularLocation>
        <location evidence="1">Membrane</location>
        <topology evidence="1">Multi-pass membrane protein</topology>
    </subcellularLocation>
</comment>
<organism evidence="9 10">
    <name type="scientific">Adlercreutzia faecimuris</name>
    <dbReference type="NCBI Taxonomy" id="2897341"/>
    <lineage>
        <taxon>Bacteria</taxon>
        <taxon>Bacillati</taxon>
        <taxon>Actinomycetota</taxon>
        <taxon>Coriobacteriia</taxon>
        <taxon>Eggerthellales</taxon>
        <taxon>Eggerthellaceae</taxon>
        <taxon>Adlercreutzia</taxon>
    </lineage>
</organism>
<comment type="similarity">
    <text evidence="2 7">Belongs to the sodium:solute symporter (SSF) (TC 2.A.21) family.</text>
</comment>
<feature type="transmembrane region" description="Helical" evidence="8">
    <location>
        <begin position="184"/>
        <end position="202"/>
    </location>
</feature>
<feature type="transmembrane region" description="Helical" evidence="8">
    <location>
        <begin position="306"/>
        <end position="327"/>
    </location>
</feature>
<feature type="transmembrane region" description="Helical" evidence="8">
    <location>
        <begin position="76"/>
        <end position="97"/>
    </location>
</feature>
<dbReference type="Pfam" id="PF00474">
    <property type="entry name" value="SSF"/>
    <property type="match status" value="1"/>
</dbReference>
<keyword evidence="6 8" id="KW-0472">Membrane</keyword>
<dbReference type="RefSeq" id="WP_242162810.1">
    <property type="nucleotide sequence ID" value="NZ_JAJMLW010000001.1"/>
</dbReference>
<feature type="transmembrane region" description="Helical" evidence="8">
    <location>
        <begin position="121"/>
        <end position="147"/>
    </location>
</feature>
<keyword evidence="5 8" id="KW-1133">Transmembrane helix</keyword>
<sequence length="495" mass="52352">MITFAMVVGYLAVTLTVGLVMRRRAGRDKTVRNFFVANGRMPLFAVTTMLFADLIAASTTTGTAGTGYSTGLAALWGIWSSSFGCILFSVCFCRFFFEMRRTGAITGPEAFGIRFSQKIRYLVLVFTLIPLFIVFSAQITAASMYLASMLGIDEGVATIAVFALFLAMALLGITGIAEMNKVHAFVLLFGLTFAAIVCLNHVGGPQALVERLPADHLNLFSIGLPTVLAQFVGGALGFSISVTSINIGYCAKDIKTAERSHVIVAVISALFAFAPAIIGLCAAVSLDGIRNDSALFAMTSAISPELAGIAVMAVFAAIFSTGPWFLLATAKLVVQELYVPIGARLGREVSDRAALRMSRAVIVATLVLAVLASGTNVSLLNSLMSASQIKSIAVILLLFGIYWKRTSNAAGFVGLLVGGTLSTAWYVLGSPLGVQPFWPGVVSSVAIIVVGSLIAGHGPVSDDYVAYEQRLAAAQEEFAERRRAYDEQAAREAAG</sequence>
<feature type="transmembrane region" description="Helical" evidence="8">
    <location>
        <begin position="43"/>
        <end position="64"/>
    </location>
</feature>
<feature type="transmembrane region" description="Helical" evidence="8">
    <location>
        <begin position="360"/>
        <end position="379"/>
    </location>
</feature>
<dbReference type="Gene3D" id="1.20.1730.10">
    <property type="entry name" value="Sodium/glucose cotransporter"/>
    <property type="match status" value="1"/>
</dbReference>
<evidence type="ECO:0000256" key="4">
    <source>
        <dbReference type="ARBA" id="ARBA00022692"/>
    </source>
</evidence>
<keyword evidence="10" id="KW-1185">Reference proteome</keyword>
<evidence type="ECO:0000256" key="6">
    <source>
        <dbReference type="ARBA" id="ARBA00023136"/>
    </source>
</evidence>
<dbReference type="EMBL" id="JAJMLW010000001">
    <property type="protein sequence ID" value="MCI2241039.1"/>
    <property type="molecule type" value="Genomic_DNA"/>
</dbReference>
<evidence type="ECO:0000256" key="2">
    <source>
        <dbReference type="ARBA" id="ARBA00006434"/>
    </source>
</evidence>
<comment type="caution">
    <text evidence="9">The sequence shown here is derived from an EMBL/GenBank/DDBJ whole genome shotgun (WGS) entry which is preliminary data.</text>
</comment>
<feature type="transmembrane region" description="Helical" evidence="8">
    <location>
        <begin position="159"/>
        <end position="177"/>
    </location>
</feature>
<proteinExistence type="inferred from homology"/>
<dbReference type="PANTHER" id="PTHR48086">
    <property type="entry name" value="SODIUM/PROLINE SYMPORTER-RELATED"/>
    <property type="match status" value="1"/>
</dbReference>
<evidence type="ECO:0000256" key="8">
    <source>
        <dbReference type="SAM" id="Phobius"/>
    </source>
</evidence>
<evidence type="ECO:0000256" key="3">
    <source>
        <dbReference type="ARBA" id="ARBA00022448"/>
    </source>
</evidence>
<dbReference type="InterPro" id="IPR050277">
    <property type="entry name" value="Sodium:Solute_Symporter"/>
</dbReference>
<feature type="transmembrane region" description="Helical" evidence="8">
    <location>
        <begin position="440"/>
        <end position="460"/>
    </location>
</feature>
<name>A0ABS9WDU5_9ACTN</name>